<dbReference type="Proteomes" id="UP000091820">
    <property type="component" value="Unassembled WGS sequence"/>
</dbReference>
<feature type="transmembrane region" description="Helical" evidence="2">
    <location>
        <begin position="147"/>
        <end position="170"/>
    </location>
</feature>
<proteinExistence type="predicted"/>
<reference evidence="3" key="2">
    <citation type="submission" date="2020-05" db="UniProtKB">
        <authorList>
            <consortium name="EnsemblMetazoa"/>
        </authorList>
    </citation>
    <scope>IDENTIFICATION</scope>
    <source>
        <strain evidence="3">IAEA</strain>
    </source>
</reference>
<sequence length="171" mass="18881">MHDATAKILKSNKGMSFASAQYEYLCVVELFHRRKLRNSEILYASYLMSVLIISTSSISSASFSSNSFSSSLASTYEIWYSGKPSSIRSSHSSSSRARRSLRSTAGETSKALFHISRLYFMGALHRFSNSKLGSMANSLRAVLRLLLTSYTTVFEIFINAALGLGSCLVIK</sequence>
<dbReference type="AlphaFoldDB" id="A0A1A9WNK7"/>
<reference evidence="4" key="1">
    <citation type="submission" date="2014-03" db="EMBL/GenBank/DDBJ databases">
        <authorList>
            <person name="Aksoy S."/>
            <person name="Warren W."/>
            <person name="Wilson R.K."/>
        </authorList>
    </citation>
    <scope>NUCLEOTIDE SEQUENCE [LARGE SCALE GENOMIC DNA]</scope>
    <source>
        <strain evidence="4">IAEA</strain>
    </source>
</reference>
<keyword evidence="2" id="KW-0812">Transmembrane</keyword>
<evidence type="ECO:0000313" key="4">
    <source>
        <dbReference type="Proteomes" id="UP000091820"/>
    </source>
</evidence>
<feature type="transmembrane region" description="Helical" evidence="2">
    <location>
        <begin position="41"/>
        <end position="63"/>
    </location>
</feature>
<keyword evidence="2" id="KW-1133">Transmembrane helix</keyword>
<name>A0A1A9WNK7_9MUSC</name>
<organism evidence="3 4">
    <name type="scientific">Glossina brevipalpis</name>
    <dbReference type="NCBI Taxonomy" id="37001"/>
    <lineage>
        <taxon>Eukaryota</taxon>
        <taxon>Metazoa</taxon>
        <taxon>Ecdysozoa</taxon>
        <taxon>Arthropoda</taxon>
        <taxon>Hexapoda</taxon>
        <taxon>Insecta</taxon>
        <taxon>Pterygota</taxon>
        <taxon>Neoptera</taxon>
        <taxon>Endopterygota</taxon>
        <taxon>Diptera</taxon>
        <taxon>Brachycera</taxon>
        <taxon>Muscomorpha</taxon>
        <taxon>Hippoboscoidea</taxon>
        <taxon>Glossinidae</taxon>
        <taxon>Glossina</taxon>
    </lineage>
</organism>
<feature type="region of interest" description="Disordered" evidence="1">
    <location>
        <begin position="83"/>
        <end position="102"/>
    </location>
</feature>
<evidence type="ECO:0000256" key="2">
    <source>
        <dbReference type="SAM" id="Phobius"/>
    </source>
</evidence>
<evidence type="ECO:0000313" key="3">
    <source>
        <dbReference type="EnsemblMetazoa" id="GBRI026231-PA"/>
    </source>
</evidence>
<keyword evidence="4" id="KW-1185">Reference proteome</keyword>
<keyword evidence="2" id="KW-0472">Membrane</keyword>
<dbReference type="EnsemblMetazoa" id="GBRI026231-RA">
    <property type="protein sequence ID" value="GBRI026231-PA"/>
    <property type="gene ID" value="GBRI026231"/>
</dbReference>
<accession>A0A1A9WNK7</accession>
<dbReference type="VEuPathDB" id="VectorBase:GBRI026231"/>
<protein>
    <submittedName>
        <fullName evidence="3">Uncharacterized protein</fullName>
    </submittedName>
</protein>
<evidence type="ECO:0000256" key="1">
    <source>
        <dbReference type="SAM" id="MobiDB-lite"/>
    </source>
</evidence>
<feature type="compositionally biased region" description="Low complexity" evidence="1">
    <location>
        <begin position="85"/>
        <end position="95"/>
    </location>
</feature>